<keyword evidence="6 8" id="KW-1133">Transmembrane helix</keyword>
<dbReference type="Pfam" id="PF03591">
    <property type="entry name" value="AzlC"/>
    <property type="match status" value="1"/>
</dbReference>
<comment type="similarity">
    <text evidence="2">Belongs to the AzlC family.</text>
</comment>
<evidence type="ECO:0000256" key="2">
    <source>
        <dbReference type="ARBA" id="ARBA00010735"/>
    </source>
</evidence>
<evidence type="ECO:0000256" key="7">
    <source>
        <dbReference type="ARBA" id="ARBA00023136"/>
    </source>
</evidence>
<evidence type="ECO:0000313" key="10">
    <source>
        <dbReference type="Proteomes" id="UP000199011"/>
    </source>
</evidence>
<sequence length="264" mass="29641">MSFFNQITGWIYRYYDVSRLLYNFKYRCQVLNPFFRKGMVDSLPVCVSFFLIFASIGALYQSYGVPLIETLVGSLLIYAAPLQVAAVGYLADGAVFSVIILTLLINFRFFLMAMVMLQYFHGIPKRKILLSMLGFSASTYTVTHSHLSAENIMDGKSQFHFYLGVAVPCFMITFCATLLGYISAEHLNYKSVSLFLVMLVPIHFASLTAKRSGKDMSVLATVMGGLCAPLLNEVDMKVMDLVIPILCGIGIALWERKMRRDKTS</sequence>
<dbReference type="PANTHER" id="PTHR34979">
    <property type="entry name" value="INNER MEMBRANE PROTEIN YGAZ"/>
    <property type="match status" value="1"/>
</dbReference>
<accession>A0A1I4YEB0</accession>
<evidence type="ECO:0000256" key="6">
    <source>
        <dbReference type="ARBA" id="ARBA00022989"/>
    </source>
</evidence>
<feature type="transmembrane region" description="Helical" evidence="8">
    <location>
        <begin position="189"/>
        <end position="209"/>
    </location>
</feature>
<dbReference type="OrthoDB" id="6946874at2"/>
<dbReference type="GO" id="GO:0005886">
    <property type="term" value="C:plasma membrane"/>
    <property type="evidence" value="ECO:0007669"/>
    <property type="project" value="UniProtKB-SubCell"/>
</dbReference>
<keyword evidence="3" id="KW-0813">Transport</keyword>
<evidence type="ECO:0000256" key="1">
    <source>
        <dbReference type="ARBA" id="ARBA00004651"/>
    </source>
</evidence>
<gene>
    <name evidence="9" type="ORF">SAMN05421579_101180</name>
</gene>
<reference evidence="10" key="1">
    <citation type="submission" date="2016-10" db="EMBL/GenBank/DDBJ databases">
        <authorList>
            <person name="Varghese N."/>
            <person name="Submissions S."/>
        </authorList>
    </citation>
    <scope>NUCLEOTIDE SEQUENCE [LARGE SCALE GENOMIC DNA]</scope>
    <source>
        <strain evidence="10">DSM 16522</strain>
    </source>
</reference>
<evidence type="ECO:0000256" key="5">
    <source>
        <dbReference type="ARBA" id="ARBA00022692"/>
    </source>
</evidence>
<keyword evidence="5 8" id="KW-0812">Transmembrane</keyword>
<dbReference type="InterPro" id="IPR011606">
    <property type="entry name" value="Brnchd-chn_aa_trnsp_permease"/>
</dbReference>
<feature type="transmembrane region" description="Helical" evidence="8">
    <location>
        <begin position="95"/>
        <end position="117"/>
    </location>
</feature>
<protein>
    <submittedName>
        <fullName evidence="9">Predicted branched-chain amino acid permease (Azaleucine resistance)</fullName>
    </submittedName>
</protein>
<dbReference type="PANTHER" id="PTHR34979:SF1">
    <property type="entry name" value="INNER MEMBRANE PROTEIN YGAZ"/>
    <property type="match status" value="1"/>
</dbReference>
<evidence type="ECO:0000256" key="4">
    <source>
        <dbReference type="ARBA" id="ARBA00022475"/>
    </source>
</evidence>
<evidence type="ECO:0000256" key="3">
    <source>
        <dbReference type="ARBA" id="ARBA00022448"/>
    </source>
</evidence>
<dbReference type="Proteomes" id="UP000199011">
    <property type="component" value="Unassembled WGS sequence"/>
</dbReference>
<feature type="transmembrane region" description="Helical" evidence="8">
    <location>
        <begin position="238"/>
        <end position="254"/>
    </location>
</feature>
<comment type="subcellular location">
    <subcellularLocation>
        <location evidence="1">Cell membrane</location>
        <topology evidence="1">Multi-pass membrane protein</topology>
    </subcellularLocation>
</comment>
<feature type="transmembrane region" description="Helical" evidence="8">
    <location>
        <begin position="161"/>
        <end position="183"/>
    </location>
</feature>
<proteinExistence type="inferred from homology"/>
<dbReference type="EMBL" id="FOVO01000001">
    <property type="protein sequence ID" value="SFN35919.1"/>
    <property type="molecule type" value="Genomic_DNA"/>
</dbReference>
<keyword evidence="10" id="KW-1185">Reference proteome</keyword>
<evidence type="ECO:0000256" key="8">
    <source>
        <dbReference type="SAM" id="Phobius"/>
    </source>
</evidence>
<feature type="transmembrane region" description="Helical" evidence="8">
    <location>
        <begin position="42"/>
        <end position="60"/>
    </location>
</feature>
<keyword evidence="4" id="KW-1003">Cell membrane</keyword>
<dbReference type="GO" id="GO:1903785">
    <property type="term" value="P:L-valine transmembrane transport"/>
    <property type="evidence" value="ECO:0007669"/>
    <property type="project" value="TreeGrafter"/>
</dbReference>
<organism evidence="9 10">
    <name type="scientific">Xenorhabdus japonica</name>
    <dbReference type="NCBI Taxonomy" id="53341"/>
    <lineage>
        <taxon>Bacteria</taxon>
        <taxon>Pseudomonadati</taxon>
        <taxon>Pseudomonadota</taxon>
        <taxon>Gammaproteobacteria</taxon>
        <taxon>Enterobacterales</taxon>
        <taxon>Morganellaceae</taxon>
        <taxon>Xenorhabdus</taxon>
    </lineage>
</organism>
<name>A0A1I4YEB0_9GAMM</name>
<dbReference type="AlphaFoldDB" id="A0A1I4YEB0"/>
<evidence type="ECO:0000313" key="9">
    <source>
        <dbReference type="EMBL" id="SFN35919.1"/>
    </source>
</evidence>
<keyword evidence="7 8" id="KW-0472">Membrane</keyword>